<proteinExistence type="predicted"/>
<dbReference type="CDD" id="cd18773">
    <property type="entry name" value="PDC1_HK_sensor"/>
    <property type="match status" value="1"/>
</dbReference>
<dbReference type="InterPro" id="IPR052155">
    <property type="entry name" value="Biofilm_reg_signaling"/>
</dbReference>
<dbReference type="InterPro" id="IPR043128">
    <property type="entry name" value="Rev_trsase/Diguanyl_cyclase"/>
</dbReference>
<evidence type="ECO:0000256" key="1">
    <source>
        <dbReference type="SAM" id="Phobius"/>
    </source>
</evidence>
<dbReference type="PROSITE" id="PS50887">
    <property type="entry name" value="GGDEF"/>
    <property type="match status" value="1"/>
</dbReference>
<gene>
    <name evidence="4" type="ORF">CKO43_15445</name>
</gene>
<dbReference type="Proteomes" id="UP001041814">
    <property type="component" value="Unassembled WGS sequence"/>
</dbReference>
<keyword evidence="1" id="KW-1133">Transmembrane helix</keyword>
<dbReference type="SMART" id="SM00267">
    <property type="entry name" value="GGDEF"/>
    <property type="match status" value="1"/>
</dbReference>
<accession>A0ABS1DZV4</accession>
<dbReference type="EMBL" id="NRRU01000058">
    <property type="protein sequence ID" value="MBK1714167.1"/>
    <property type="molecule type" value="Genomic_DNA"/>
</dbReference>
<dbReference type="Pfam" id="PF00990">
    <property type="entry name" value="GGDEF"/>
    <property type="match status" value="1"/>
</dbReference>
<dbReference type="Gene3D" id="3.30.70.270">
    <property type="match status" value="1"/>
</dbReference>
<dbReference type="RefSeq" id="WP_200379185.1">
    <property type="nucleotide sequence ID" value="NZ_NRRU01000058.1"/>
</dbReference>
<dbReference type="SMART" id="SM00091">
    <property type="entry name" value="PAS"/>
    <property type="match status" value="1"/>
</dbReference>
<dbReference type="CDD" id="cd00130">
    <property type="entry name" value="PAS"/>
    <property type="match status" value="1"/>
</dbReference>
<reference evidence="4" key="1">
    <citation type="submission" date="2017-08" db="EMBL/GenBank/DDBJ databases">
        <authorList>
            <person name="Imhoff J.F."/>
            <person name="Rahn T."/>
            <person name="Kuenzel S."/>
            <person name="Neulinger S.C."/>
        </authorList>
    </citation>
    <scope>NUCLEOTIDE SEQUENCE</scope>
    <source>
        <strain evidence="4">IM 151</strain>
    </source>
</reference>
<name>A0ABS1DZV4_RUBGE</name>
<dbReference type="Gene3D" id="3.30.450.20">
    <property type="entry name" value="PAS domain"/>
    <property type="match status" value="2"/>
</dbReference>
<reference evidence="4" key="2">
    <citation type="journal article" date="2020" name="Microorganisms">
        <title>Osmotic Adaptation and Compatible Solute Biosynthesis of Phototrophic Bacteria as Revealed from Genome Analyses.</title>
        <authorList>
            <person name="Imhoff J.F."/>
            <person name="Rahn T."/>
            <person name="Kunzel S."/>
            <person name="Keller A."/>
            <person name="Neulinger S.C."/>
        </authorList>
    </citation>
    <scope>NUCLEOTIDE SEQUENCE</scope>
    <source>
        <strain evidence="4">IM 151</strain>
    </source>
</reference>
<dbReference type="NCBIfam" id="TIGR00254">
    <property type="entry name" value="GGDEF"/>
    <property type="match status" value="1"/>
</dbReference>
<dbReference type="InterPro" id="IPR000160">
    <property type="entry name" value="GGDEF_dom"/>
</dbReference>
<dbReference type="NCBIfam" id="TIGR00229">
    <property type="entry name" value="sensory_box"/>
    <property type="match status" value="1"/>
</dbReference>
<dbReference type="PANTHER" id="PTHR44757">
    <property type="entry name" value="DIGUANYLATE CYCLASE DGCP"/>
    <property type="match status" value="1"/>
</dbReference>
<dbReference type="InterPro" id="IPR035965">
    <property type="entry name" value="PAS-like_dom_sf"/>
</dbReference>
<dbReference type="PROSITE" id="PS50112">
    <property type="entry name" value="PAS"/>
    <property type="match status" value="1"/>
</dbReference>
<protein>
    <submittedName>
        <fullName evidence="4">Diguanylate cyclase</fullName>
    </submittedName>
</protein>
<comment type="caution">
    <text evidence="4">The sequence shown here is derived from an EMBL/GenBank/DDBJ whole genome shotgun (WGS) entry which is preliminary data.</text>
</comment>
<dbReference type="Pfam" id="PF13426">
    <property type="entry name" value="PAS_9"/>
    <property type="match status" value="1"/>
</dbReference>
<evidence type="ECO:0000313" key="4">
    <source>
        <dbReference type="EMBL" id="MBK1714167.1"/>
    </source>
</evidence>
<dbReference type="SUPFAM" id="SSF55785">
    <property type="entry name" value="PYP-like sensor domain (PAS domain)"/>
    <property type="match status" value="1"/>
</dbReference>
<evidence type="ECO:0000313" key="5">
    <source>
        <dbReference type="Proteomes" id="UP001041814"/>
    </source>
</evidence>
<dbReference type="Gene3D" id="6.10.340.10">
    <property type="match status" value="1"/>
</dbReference>
<dbReference type="PANTHER" id="PTHR44757:SF2">
    <property type="entry name" value="BIOFILM ARCHITECTURE MAINTENANCE PROTEIN MBAA"/>
    <property type="match status" value="1"/>
</dbReference>
<dbReference type="SUPFAM" id="SSF55073">
    <property type="entry name" value="Nucleotide cyclase"/>
    <property type="match status" value="1"/>
</dbReference>
<feature type="transmembrane region" description="Helical" evidence="1">
    <location>
        <begin position="302"/>
        <end position="323"/>
    </location>
</feature>
<feature type="domain" description="PAS" evidence="2">
    <location>
        <begin position="375"/>
        <end position="448"/>
    </location>
</feature>
<keyword evidence="5" id="KW-1185">Reference proteome</keyword>
<dbReference type="InterPro" id="IPR029787">
    <property type="entry name" value="Nucleotide_cyclase"/>
</dbReference>
<dbReference type="InterPro" id="IPR000014">
    <property type="entry name" value="PAS"/>
</dbReference>
<keyword evidence="1" id="KW-0472">Membrane</keyword>
<sequence length="669" mass="71804">MAGRGSRWLARWLPTLKSRLAVGTTLVLFATVGLTAGQMSEVAQTHMLRAVETHEQTEVQRTADTLGRRVRAMQRSLAVASALLTPEVLADPDRLRAFFATQTVLRAGYAVVSVSDDQGRVLMAATRDSFFEPRLRLGESAVFQRAMRTRRVTISHPVMGVSSREPVVAFMQPLVDAEDRAYGVLLGSLPLANGELAQEVIDPTDAASEGDELTVVADASGRIVSHPDRRLLLEPISKEPRLADAHARWLQAGRPLSAHPGAWSTGEDLVAMAGEPETGWQLWRVVPRGSLLVPLRAARNEALLLGAVFSLAMAVLMVLFLAYQLRPLERLQRRAGRLLAGDQRAAWPRAGGEIGRLADSLRQVVAERALAEQARTEVLRRLASVLAASPIGLAFQRDGRFELVSAEVCRLLGYDEAQLVGGSTGIIFASAQDHAALQAEVAAAFAHGEVYEGEWRLVGIGGQPFWSRLRARPVDAADPAAGAIWCLYDISSQVDARERLEHAVRHDPLTGLLNRDGFAQAVHRVLAENADPRAVPRPATLVMLDLDRFKPVNDSAGHAAGDAMLELVADAILESVRSSDAAARIGGDEFALLLAHCDARQGLTVAHKVGQAIAALRLDWDGRTLQVGASLGVAELDAATMTAESWLAAADAACYEAKRRGGGAIAAGA</sequence>
<evidence type="ECO:0000259" key="2">
    <source>
        <dbReference type="PROSITE" id="PS50112"/>
    </source>
</evidence>
<evidence type="ECO:0000259" key="3">
    <source>
        <dbReference type="PROSITE" id="PS50887"/>
    </source>
</evidence>
<keyword evidence="1" id="KW-0812">Transmembrane</keyword>
<organism evidence="4 5">
    <name type="scientific">Rubrivivax gelatinosus</name>
    <name type="common">Rhodocyclus gelatinosus</name>
    <name type="synonym">Rhodopseudomonas gelatinosa</name>
    <dbReference type="NCBI Taxonomy" id="28068"/>
    <lineage>
        <taxon>Bacteria</taxon>
        <taxon>Pseudomonadati</taxon>
        <taxon>Pseudomonadota</taxon>
        <taxon>Betaproteobacteria</taxon>
        <taxon>Burkholderiales</taxon>
        <taxon>Sphaerotilaceae</taxon>
        <taxon>Rubrivivax</taxon>
    </lineage>
</organism>
<feature type="domain" description="GGDEF" evidence="3">
    <location>
        <begin position="537"/>
        <end position="669"/>
    </location>
</feature>
<dbReference type="CDD" id="cd01949">
    <property type="entry name" value="GGDEF"/>
    <property type="match status" value="1"/>
</dbReference>